<evidence type="ECO:0000259" key="4">
    <source>
        <dbReference type="PROSITE" id="PS51720"/>
    </source>
</evidence>
<comment type="similarity">
    <text evidence="1">Belongs to the TRAFAC class TrmE-Era-EngA-EngB-Septin-like GTPase superfamily. AIG1/Toc34/Toc159-like paraseptin GTPase family. IAN subfamily.</text>
</comment>
<keyword evidence="6" id="KW-1185">Reference proteome</keyword>
<comment type="caution">
    <text evidence="5">The sequence shown here is derived from an EMBL/GenBank/DDBJ whole genome shotgun (WGS) entry which is preliminary data.</text>
</comment>
<keyword evidence="3" id="KW-0342">GTP-binding</keyword>
<evidence type="ECO:0000313" key="5">
    <source>
        <dbReference type="EMBL" id="KAL0180571.1"/>
    </source>
</evidence>
<dbReference type="Gene3D" id="3.40.50.300">
    <property type="entry name" value="P-loop containing nucleotide triphosphate hydrolases"/>
    <property type="match status" value="1"/>
</dbReference>
<dbReference type="FunFam" id="3.40.50.300:FF:001809">
    <property type="entry name" value="Si:ch1073-365p7.2"/>
    <property type="match status" value="1"/>
</dbReference>
<keyword evidence="2" id="KW-0547">Nucleotide-binding</keyword>
<reference evidence="5 6" key="1">
    <citation type="submission" date="2024-05" db="EMBL/GenBank/DDBJ databases">
        <title>Genome sequencing and assembly of Indian major carp, Cirrhinus mrigala (Hamilton, 1822).</title>
        <authorList>
            <person name="Mohindra V."/>
            <person name="Chowdhury L.M."/>
            <person name="Lal K."/>
            <person name="Jena J.K."/>
        </authorList>
    </citation>
    <scope>NUCLEOTIDE SEQUENCE [LARGE SCALE GENOMIC DNA]</scope>
    <source>
        <strain evidence="5">CM1030</strain>
        <tissue evidence="5">Blood</tissue>
    </source>
</reference>
<proteinExistence type="inferred from homology"/>
<dbReference type="PROSITE" id="PS51720">
    <property type="entry name" value="G_AIG1"/>
    <property type="match status" value="1"/>
</dbReference>
<dbReference type="EMBL" id="JAMKFB020000011">
    <property type="protein sequence ID" value="KAL0180571.1"/>
    <property type="molecule type" value="Genomic_DNA"/>
</dbReference>
<accession>A0ABD0Q6U3</accession>
<dbReference type="InterPro" id="IPR027417">
    <property type="entry name" value="P-loop_NTPase"/>
</dbReference>
<dbReference type="GO" id="GO:0005525">
    <property type="term" value="F:GTP binding"/>
    <property type="evidence" value="ECO:0007669"/>
    <property type="project" value="UniProtKB-KW"/>
</dbReference>
<protein>
    <recommendedName>
        <fullName evidence="4">AIG1-type G domain-containing protein</fullName>
    </recommendedName>
</protein>
<feature type="non-terminal residue" evidence="5">
    <location>
        <position position="250"/>
    </location>
</feature>
<name>A0ABD0Q6U3_CIRMR</name>
<feature type="non-terminal residue" evidence="5">
    <location>
        <position position="1"/>
    </location>
</feature>
<dbReference type="PANTHER" id="PTHR10903">
    <property type="entry name" value="GTPASE, IMAP FAMILY MEMBER-RELATED"/>
    <property type="match status" value="1"/>
</dbReference>
<evidence type="ECO:0000256" key="1">
    <source>
        <dbReference type="ARBA" id="ARBA00008535"/>
    </source>
</evidence>
<sequence>VRIVLVGWVLSGKTSTVNTIFNNEKIETGGTQKCPKYSGVVNGRSVIVLDTPSWWKYFPPKFNPKFAQAAILESVGQLQHMQYPHAMILVIPADTSFRNEQKRIIKQYMARLGDDVWRHTIVLFTWGDRFKDILIEQHIEAEGEALQWLIEKCRNRYHVFDNTNKNQAQVTELLQKIDEMVAENSLFCLNTQSTAEVDIPETDIQKDEEINLTTDQLLKLMYQELNNRRKGIKRTLQELGMDVPECMEAK</sequence>
<dbReference type="PANTHER" id="PTHR10903:SF107">
    <property type="entry name" value="GTPASE IMAP FAMILY MEMBER 4-LIKE-RELATED"/>
    <property type="match status" value="1"/>
</dbReference>
<dbReference type="AlphaFoldDB" id="A0ABD0Q6U3"/>
<dbReference type="SUPFAM" id="SSF52540">
    <property type="entry name" value="P-loop containing nucleoside triphosphate hydrolases"/>
    <property type="match status" value="1"/>
</dbReference>
<gene>
    <name evidence="5" type="ORF">M9458_022977</name>
</gene>
<dbReference type="InterPro" id="IPR006703">
    <property type="entry name" value="G_AIG1"/>
</dbReference>
<evidence type="ECO:0000256" key="2">
    <source>
        <dbReference type="ARBA" id="ARBA00022741"/>
    </source>
</evidence>
<dbReference type="Pfam" id="PF04548">
    <property type="entry name" value="AIG1"/>
    <property type="match status" value="1"/>
</dbReference>
<feature type="domain" description="AIG1-type G" evidence="4">
    <location>
        <begin position="1"/>
        <end position="198"/>
    </location>
</feature>
<organism evidence="5 6">
    <name type="scientific">Cirrhinus mrigala</name>
    <name type="common">Mrigala</name>
    <dbReference type="NCBI Taxonomy" id="683832"/>
    <lineage>
        <taxon>Eukaryota</taxon>
        <taxon>Metazoa</taxon>
        <taxon>Chordata</taxon>
        <taxon>Craniata</taxon>
        <taxon>Vertebrata</taxon>
        <taxon>Euteleostomi</taxon>
        <taxon>Actinopterygii</taxon>
        <taxon>Neopterygii</taxon>
        <taxon>Teleostei</taxon>
        <taxon>Ostariophysi</taxon>
        <taxon>Cypriniformes</taxon>
        <taxon>Cyprinidae</taxon>
        <taxon>Labeoninae</taxon>
        <taxon>Labeonini</taxon>
        <taxon>Cirrhinus</taxon>
    </lineage>
</organism>
<evidence type="ECO:0000313" key="6">
    <source>
        <dbReference type="Proteomes" id="UP001529510"/>
    </source>
</evidence>
<dbReference type="Proteomes" id="UP001529510">
    <property type="component" value="Unassembled WGS sequence"/>
</dbReference>
<dbReference type="InterPro" id="IPR045058">
    <property type="entry name" value="GIMA/IAN/Toc"/>
</dbReference>
<evidence type="ECO:0000256" key="3">
    <source>
        <dbReference type="ARBA" id="ARBA00023134"/>
    </source>
</evidence>